<proteinExistence type="predicted"/>
<comment type="caution">
    <text evidence="1">The sequence shown here is derived from an EMBL/GenBank/DDBJ whole genome shotgun (WGS) entry which is preliminary data.</text>
</comment>
<gene>
    <name evidence="1" type="ORF">SCALOS_LOCUS9693</name>
</gene>
<feature type="non-terminal residue" evidence="1">
    <location>
        <position position="133"/>
    </location>
</feature>
<evidence type="ECO:0000313" key="2">
    <source>
        <dbReference type="Proteomes" id="UP000789860"/>
    </source>
</evidence>
<name>A0ACA9NZU3_9GLOM</name>
<dbReference type="EMBL" id="CAJVPM010031392">
    <property type="protein sequence ID" value="CAG8679784.1"/>
    <property type="molecule type" value="Genomic_DNA"/>
</dbReference>
<reference evidence="1" key="1">
    <citation type="submission" date="2021-06" db="EMBL/GenBank/DDBJ databases">
        <authorList>
            <person name="Kallberg Y."/>
            <person name="Tangrot J."/>
            <person name="Rosling A."/>
        </authorList>
    </citation>
    <scope>NUCLEOTIDE SEQUENCE</scope>
    <source>
        <strain evidence="1">AU212A</strain>
    </source>
</reference>
<protein>
    <submittedName>
        <fullName evidence="1">11547_t:CDS:1</fullName>
    </submittedName>
</protein>
<organism evidence="1 2">
    <name type="scientific">Scutellospora calospora</name>
    <dbReference type="NCBI Taxonomy" id="85575"/>
    <lineage>
        <taxon>Eukaryota</taxon>
        <taxon>Fungi</taxon>
        <taxon>Fungi incertae sedis</taxon>
        <taxon>Mucoromycota</taxon>
        <taxon>Glomeromycotina</taxon>
        <taxon>Glomeromycetes</taxon>
        <taxon>Diversisporales</taxon>
        <taxon>Gigasporaceae</taxon>
        <taxon>Scutellospora</taxon>
    </lineage>
</organism>
<sequence length="133" mass="15493">LKEKYQYIVFDKTWNDRNADNLLSGSLERWAVQNVSADGQENDRGISTIITATSSLCNIDVLKEQNFDFLINNYNGYNRLLLVKLPFNIFPKLLKLFKPLEYNDITKRNIEDMLVNASNILTEISQYTDLEHK</sequence>
<feature type="non-terminal residue" evidence="1">
    <location>
        <position position="1"/>
    </location>
</feature>
<dbReference type="Proteomes" id="UP000789860">
    <property type="component" value="Unassembled WGS sequence"/>
</dbReference>
<evidence type="ECO:0000313" key="1">
    <source>
        <dbReference type="EMBL" id="CAG8679784.1"/>
    </source>
</evidence>
<keyword evidence="2" id="KW-1185">Reference proteome</keyword>
<accession>A0ACA9NZU3</accession>